<protein>
    <recommendedName>
        <fullName evidence="2">HPt domain-containing protein</fullName>
    </recommendedName>
</protein>
<dbReference type="GO" id="GO:0005634">
    <property type="term" value="C:nucleus"/>
    <property type="evidence" value="ECO:0007669"/>
    <property type="project" value="TreeGrafter"/>
</dbReference>
<dbReference type="InterPro" id="IPR008207">
    <property type="entry name" value="Sig_transdc_His_kin_Hpt_dom"/>
</dbReference>
<dbReference type="HOGENOM" id="CLU_085158_2_0_1"/>
<dbReference type="Gene3D" id="1.20.120.160">
    <property type="entry name" value="HPT domain"/>
    <property type="match status" value="2"/>
</dbReference>
<dbReference type="GO" id="GO:0043424">
    <property type="term" value="F:protein histidine kinase binding"/>
    <property type="evidence" value="ECO:0007669"/>
    <property type="project" value="InterPro"/>
</dbReference>
<reference evidence="4" key="1">
    <citation type="journal article" date="2014" name="Microb. Cell Fact.">
        <title>Exploiting Issatchenkia orientalis SD108 for succinic acid production.</title>
        <authorList>
            <person name="Xiao H."/>
            <person name="Shao Z."/>
            <person name="Jiang Y."/>
            <person name="Dole S."/>
            <person name="Zhao H."/>
        </authorList>
    </citation>
    <scope>NUCLEOTIDE SEQUENCE [LARGE SCALE GENOMIC DNA]</scope>
    <source>
        <strain evidence="4">SD108</strain>
    </source>
</reference>
<feature type="domain" description="HPt" evidence="2">
    <location>
        <begin position="133"/>
        <end position="191"/>
    </location>
</feature>
<comment type="caution">
    <text evidence="3">The sequence shown here is derived from an EMBL/GenBank/DDBJ whole genome shotgun (WGS) entry which is preliminary data.</text>
</comment>
<accession>A0A099P6E2</accession>
<evidence type="ECO:0000313" key="4">
    <source>
        <dbReference type="Proteomes" id="UP000029867"/>
    </source>
</evidence>
<dbReference type="SUPFAM" id="SSF47226">
    <property type="entry name" value="Histidine-containing phosphotransfer domain, HPT domain"/>
    <property type="match status" value="2"/>
</dbReference>
<dbReference type="Pfam" id="PF01627">
    <property type="entry name" value="Hpt"/>
    <property type="match status" value="2"/>
</dbReference>
<dbReference type="InterPro" id="IPR045871">
    <property type="entry name" value="AHP1-5/YPD1"/>
</dbReference>
<name>A0A099P6E2_PICKU</name>
<organism evidence="3 4">
    <name type="scientific">Pichia kudriavzevii</name>
    <name type="common">Yeast</name>
    <name type="synonym">Issatchenkia orientalis</name>
    <dbReference type="NCBI Taxonomy" id="4909"/>
    <lineage>
        <taxon>Eukaryota</taxon>
        <taxon>Fungi</taxon>
        <taxon>Dikarya</taxon>
        <taxon>Ascomycota</taxon>
        <taxon>Saccharomycotina</taxon>
        <taxon>Pichiomycetes</taxon>
        <taxon>Pichiales</taxon>
        <taxon>Pichiaceae</taxon>
        <taxon>Pichia</taxon>
    </lineage>
</organism>
<feature type="non-terminal residue" evidence="3">
    <location>
        <position position="191"/>
    </location>
</feature>
<evidence type="ECO:0000259" key="2">
    <source>
        <dbReference type="PROSITE" id="PS50894"/>
    </source>
</evidence>
<evidence type="ECO:0000256" key="1">
    <source>
        <dbReference type="PROSITE-ProRule" id="PRU00110"/>
    </source>
</evidence>
<sequence length="191" mass="21461">MSVTQETLENSKLINWTIFQEILLMDEDEEGFAFSLIETFVEQAKDTFTKIEELLGDNNGDTEDNLRQLSQLGHYLKGSAAALGLQMRTPNTASANIITHTNIDMSVTQETLENSKLINWTIFQEILLMDEDEEGFAFSLIETFVEQAKDTFTKIEELLGDNNGDTEDNLRQLSQLGHYLKGSAAALGLQM</sequence>
<dbReference type="GO" id="GO:0009927">
    <property type="term" value="F:histidine phosphotransfer kinase activity"/>
    <property type="evidence" value="ECO:0007669"/>
    <property type="project" value="InterPro"/>
</dbReference>
<dbReference type="PROSITE" id="PS50894">
    <property type="entry name" value="HPT"/>
    <property type="match status" value="2"/>
</dbReference>
<gene>
    <name evidence="3" type="ORF">JL09_g1236</name>
</gene>
<proteinExistence type="predicted"/>
<evidence type="ECO:0000313" key="3">
    <source>
        <dbReference type="EMBL" id="KGK39596.1"/>
    </source>
</evidence>
<dbReference type="GO" id="GO:0005737">
    <property type="term" value="C:cytoplasm"/>
    <property type="evidence" value="ECO:0007669"/>
    <property type="project" value="TreeGrafter"/>
</dbReference>
<dbReference type="PANTHER" id="PTHR28242">
    <property type="entry name" value="PHOSPHORELAY INTERMEDIATE PROTEIN YPD1"/>
    <property type="match status" value="1"/>
</dbReference>
<feature type="modified residue" description="Phosphohistidine" evidence="1">
    <location>
        <position position="74"/>
    </location>
</feature>
<dbReference type="Proteomes" id="UP000029867">
    <property type="component" value="Unassembled WGS sequence"/>
</dbReference>
<dbReference type="GO" id="GO:0000160">
    <property type="term" value="P:phosphorelay signal transduction system"/>
    <property type="evidence" value="ECO:0007669"/>
    <property type="project" value="InterPro"/>
</dbReference>
<dbReference type="VEuPathDB" id="FungiDB:C5L36_0C06650"/>
<dbReference type="eggNOG" id="KOG4747">
    <property type="taxonomic scope" value="Eukaryota"/>
</dbReference>
<feature type="domain" description="HPt" evidence="2">
    <location>
        <begin position="29"/>
        <end position="136"/>
    </location>
</feature>
<dbReference type="AlphaFoldDB" id="A0A099P6E2"/>
<keyword evidence="1" id="KW-0597">Phosphoprotein</keyword>
<dbReference type="PANTHER" id="PTHR28242:SF52">
    <property type="entry name" value="PHOSPHORELAY INTERMEDIATE PROTEIN YPD1"/>
    <property type="match status" value="1"/>
</dbReference>
<dbReference type="EMBL" id="JQFK01000007">
    <property type="protein sequence ID" value="KGK39596.1"/>
    <property type="molecule type" value="Genomic_DNA"/>
</dbReference>
<feature type="modified residue" description="Phosphohistidine" evidence="1">
    <location>
        <position position="178"/>
    </location>
</feature>
<dbReference type="InterPro" id="IPR036641">
    <property type="entry name" value="HPT_dom_sf"/>
</dbReference>